<organism evidence="9 10">
    <name type="scientific">Epilithonimonas hungarica</name>
    <dbReference type="NCBI Taxonomy" id="454006"/>
    <lineage>
        <taxon>Bacteria</taxon>
        <taxon>Pseudomonadati</taxon>
        <taxon>Bacteroidota</taxon>
        <taxon>Flavobacteriia</taxon>
        <taxon>Flavobacteriales</taxon>
        <taxon>Weeksellaceae</taxon>
        <taxon>Chryseobacterium group</taxon>
        <taxon>Epilithonimonas</taxon>
    </lineage>
</organism>
<comment type="similarity">
    <text evidence="3">Belongs to the ATPase epsilon chain family.</text>
</comment>
<keyword evidence="7" id="KW-0066">ATP synthesis</keyword>
<sequence>MNIKILTPEFVIFEGEVESVLLPGKSGQFQIFKNHAAIVSALVGGKVKIYTEKVGSAYQKYLIKETEAKSSYSYEIKSGVLEFNNDKGIILCE</sequence>
<dbReference type="GO" id="GO:0045259">
    <property type="term" value="C:proton-transporting ATP synthase complex"/>
    <property type="evidence" value="ECO:0007669"/>
    <property type="project" value="UniProtKB-KW"/>
</dbReference>
<dbReference type="InterPro" id="IPR036771">
    <property type="entry name" value="ATPsynth_dsu/esu_N"/>
</dbReference>
<dbReference type="STRING" id="454006.SAMN05421825_2641"/>
<evidence type="ECO:0000313" key="10">
    <source>
        <dbReference type="Proteomes" id="UP000199203"/>
    </source>
</evidence>
<dbReference type="GO" id="GO:0012505">
    <property type="term" value="C:endomembrane system"/>
    <property type="evidence" value="ECO:0007669"/>
    <property type="project" value="UniProtKB-SubCell"/>
</dbReference>
<dbReference type="AlphaFoldDB" id="A0A1G7RFU0"/>
<evidence type="ECO:0000256" key="5">
    <source>
        <dbReference type="ARBA" id="ARBA00023065"/>
    </source>
</evidence>
<accession>A0A1G7RFU0</accession>
<keyword evidence="4" id="KW-0813">Transport</keyword>
<feature type="domain" description="ATP synthase F1 complex delta/epsilon subunit N-terminal" evidence="8">
    <location>
        <begin position="1"/>
        <end position="92"/>
    </location>
</feature>
<keyword evidence="10" id="KW-1185">Reference proteome</keyword>
<dbReference type="Gene3D" id="2.60.15.10">
    <property type="entry name" value="F0F1 ATP synthase delta/epsilon subunit, N-terminal"/>
    <property type="match status" value="1"/>
</dbReference>
<gene>
    <name evidence="9" type="ORF">SAMN05421825_2641</name>
</gene>
<dbReference type="CDD" id="cd12152">
    <property type="entry name" value="F1-ATPase_delta"/>
    <property type="match status" value="1"/>
</dbReference>
<evidence type="ECO:0000256" key="3">
    <source>
        <dbReference type="ARBA" id="ARBA00005712"/>
    </source>
</evidence>
<comment type="function">
    <text evidence="1">Produces ATP from ADP in the presence of a proton gradient across the membrane.</text>
</comment>
<dbReference type="GO" id="GO:0046933">
    <property type="term" value="F:proton-transporting ATP synthase activity, rotational mechanism"/>
    <property type="evidence" value="ECO:0007669"/>
    <property type="project" value="InterPro"/>
</dbReference>
<keyword evidence="7" id="KW-0139">CF(1)</keyword>
<dbReference type="Proteomes" id="UP000199203">
    <property type="component" value="Unassembled WGS sequence"/>
</dbReference>
<comment type="subcellular location">
    <subcellularLocation>
        <location evidence="2">Endomembrane system</location>
        <topology evidence="2">Peripheral membrane protein</topology>
    </subcellularLocation>
</comment>
<dbReference type="OrthoDB" id="5294255at2"/>
<dbReference type="InterPro" id="IPR020546">
    <property type="entry name" value="ATP_synth_F1_dsu/esu_N"/>
</dbReference>
<keyword evidence="6" id="KW-0472">Membrane</keyword>
<dbReference type="RefSeq" id="WP_089873899.1">
    <property type="nucleotide sequence ID" value="NZ_FNBH01000003.1"/>
</dbReference>
<name>A0A1G7RFU0_9FLAO</name>
<evidence type="ECO:0000256" key="4">
    <source>
        <dbReference type="ARBA" id="ARBA00022448"/>
    </source>
</evidence>
<keyword evidence="5" id="KW-0406">Ion transport</keyword>
<evidence type="ECO:0000256" key="1">
    <source>
        <dbReference type="ARBA" id="ARBA00003543"/>
    </source>
</evidence>
<proteinExistence type="inferred from homology"/>
<dbReference type="EMBL" id="FNBH01000003">
    <property type="protein sequence ID" value="SDG08900.1"/>
    <property type="molecule type" value="Genomic_DNA"/>
</dbReference>
<evidence type="ECO:0000259" key="8">
    <source>
        <dbReference type="Pfam" id="PF02823"/>
    </source>
</evidence>
<evidence type="ECO:0000256" key="2">
    <source>
        <dbReference type="ARBA" id="ARBA00004184"/>
    </source>
</evidence>
<reference evidence="10" key="1">
    <citation type="submission" date="2016-10" db="EMBL/GenBank/DDBJ databases">
        <authorList>
            <person name="Varghese N."/>
            <person name="Submissions S."/>
        </authorList>
    </citation>
    <scope>NUCLEOTIDE SEQUENCE [LARGE SCALE GENOMIC DNA]</scope>
    <source>
        <strain evidence="10">DSM 19684</strain>
    </source>
</reference>
<evidence type="ECO:0000256" key="7">
    <source>
        <dbReference type="ARBA" id="ARBA00023196"/>
    </source>
</evidence>
<protein>
    <submittedName>
        <fullName evidence="9">F-type H+-transporting ATPase subunit epsilon</fullName>
    </submittedName>
</protein>
<evidence type="ECO:0000313" key="9">
    <source>
        <dbReference type="EMBL" id="SDG08900.1"/>
    </source>
</evidence>
<evidence type="ECO:0000256" key="6">
    <source>
        <dbReference type="ARBA" id="ARBA00023136"/>
    </source>
</evidence>
<dbReference type="Pfam" id="PF02823">
    <property type="entry name" value="ATP-synt_DE_N"/>
    <property type="match status" value="1"/>
</dbReference>
<dbReference type="InterPro" id="IPR001469">
    <property type="entry name" value="ATP_synth_F1_dsu/esu"/>
</dbReference>
<dbReference type="SUPFAM" id="SSF51344">
    <property type="entry name" value="Epsilon subunit of F1F0-ATP synthase N-terminal domain"/>
    <property type="match status" value="1"/>
</dbReference>